<dbReference type="Proteomes" id="UP000509597">
    <property type="component" value="Chromosome"/>
</dbReference>
<dbReference type="EMBL" id="CP058627">
    <property type="protein sequence ID" value="QLG89455.1"/>
    <property type="molecule type" value="Genomic_DNA"/>
</dbReference>
<dbReference type="AlphaFoldDB" id="A0A7H9BLA0"/>
<organism evidence="3 4">
    <name type="scientific">Chitinibacter bivalviorum</name>
    <dbReference type="NCBI Taxonomy" id="2739434"/>
    <lineage>
        <taxon>Bacteria</taxon>
        <taxon>Pseudomonadati</taxon>
        <taxon>Pseudomonadota</taxon>
        <taxon>Betaproteobacteria</taxon>
        <taxon>Neisseriales</taxon>
        <taxon>Chitinibacteraceae</taxon>
        <taxon>Chitinibacter</taxon>
    </lineage>
</organism>
<keyword evidence="4" id="KW-1185">Reference proteome</keyword>
<dbReference type="PANTHER" id="PTHR43630">
    <property type="entry name" value="POLY-BETA-1,6-N-ACETYL-D-GLUCOSAMINE SYNTHASE"/>
    <property type="match status" value="1"/>
</dbReference>
<keyword evidence="3" id="KW-0808">Transferase</keyword>
<dbReference type="CDD" id="cd02511">
    <property type="entry name" value="Beta4Glucosyltransferase"/>
    <property type="match status" value="1"/>
</dbReference>
<protein>
    <submittedName>
        <fullName evidence="3">Glycosyltransferase family 2 protein</fullName>
    </submittedName>
</protein>
<dbReference type="PANTHER" id="PTHR43630:SF2">
    <property type="entry name" value="GLYCOSYLTRANSFERASE"/>
    <property type="match status" value="1"/>
</dbReference>
<proteinExistence type="inferred from homology"/>
<dbReference type="GO" id="GO:0016740">
    <property type="term" value="F:transferase activity"/>
    <property type="evidence" value="ECO:0007669"/>
    <property type="project" value="UniProtKB-KW"/>
</dbReference>
<evidence type="ECO:0000259" key="2">
    <source>
        <dbReference type="Pfam" id="PF00535"/>
    </source>
</evidence>
<accession>A0A7H9BLA0</accession>
<dbReference type="KEGG" id="chiz:HQ393_15060"/>
<sequence length="256" mass="28539">MPTLGVAMITKNAQTHLAACLSSVQWADQIVIVDSGSTDDTLTIARQFTAHIHQTTDWPGFGVQKNRAIDQLSTDWVLALDADEVVSEALALEIQAAISNPQSDVYRLERRSAFCGQWVKYSGWSNDWVARLFRRGTAKYSDDLVHERLLHPSPAIAIRGTLLHYSYDDIETVLSKINSYSSAGAAQRFAQGKQAHLGTAILRGVWAFLRTYLLKLGFLDGRAGFLIAVMNAETTFYRFVKLRHLTDVSPQKPNNK</sequence>
<evidence type="ECO:0000313" key="4">
    <source>
        <dbReference type="Proteomes" id="UP000509597"/>
    </source>
</evidence>
<gene>
    <name evidence="3" type="ORF">HQ393_15060</name>
</gene>
<comment type="similarity">
    <text evidence="1">Belongs to the glycosyltransferase 2 family. WaaE/KdtX subfamily.</text>
</comment>
<name>A0A7H9BLA0_9NEIS</name>
<dbReference type="InterPro" id="IPR029044">
    <property type="entry name" value="Nucleotide-diphossugar_trans"/>
</dbReference>
<dbReference type="InterPro" id="IPR001173">
    <property type="entry name" value="Glyco_trans_2-like"/>
</dbReference>
<feature type="domain" description="Glycosyltransferase 2-like" evidence="2">
    <location>
        <begin position="6"/>
        <end position="135"/>
    </location>
</feature>
<evidence type="ECO:0000313" key="3">
    <source>
        <dbReference type="EMBL" id="QLG89455.1"/>
    </source>
</evidence>
<dbReference type="Gene3D" id="3.90.550.10">
    <property type="entry name" value="Spore Coat Polysaccharide Biosynthesis Protein SpsA, Chain A"/>
    <property type="match status" value="1"/>
</dbReference>
<evidence type="ECO:0000256" key="1">
    <source>
        <dbReference type="ARBA" id="ARBA00038494"/>
    </source>
</evidence>
<dbReference type="Pfam" id="PF00535">
    <property type="entry name" value="Glycos_transf_2"/>
    <property type="match status" value="1"/>
</dbReference>
<reference evidence="3 4" key="1">
    <citation type="submission" date="2020-07" db="EMBL/GenBank/DDBJ databases">
        <title>Complete genome sequence of Chitinibacter sp. 2T18.</title>
        <authorList>
            <person name="Bae J.-W."/>
            <person name="Choi J.-W."/>
        </authorList>
    </citation>
    <scope>NUCLEOTIDE SEQUENCE [LARGE SCALE GENOMIC DNA]</scope>
    <source>
        <strain evidence="3 4">2T18</strain>
    </source>
</reference>
<dbReference type="SUPFAM" id="SSF53448">
    <property type="entry name" value="Nucleotide-diphospho-sugar transferases"/>
    <property type="match status" value="1"/>
</dbReference>